<keyword evidence="1" id="KW-0472">Membrane</keyword>
<dbReference type="GO" id="GO:0005886">
    <property type="term" value="C:plasma membrane"/>
    <property type="evidence" value="ECO:0007669"/>
    <property type="project" value="UniProtKB-SubCell"/>
</dbReference>
<keyword evidence="3" id="KW-1185">Reference proteome</keyword>
<keyword evidence="1" id="KW-1003">Cell membrane</keyword>
<dbReference type="InterPro" id="IPR002696">
    <property type="entry name" value="Membr_insert_effic_factor_YidD"/>
</dbReference>
<dbReference type="EMBL" id="QQOH01000002">
    <property type="protein sequence ID" value="RDE22478.1"/>
    <property type="molecule type" value="Genomic_DNA"/>
</dbReference>
<protein>
    <recommendedName>
        <fullName evidence="1">Putative membrane protein insertion efficiency factor</fullName>
    </recommendedName>
</protein>
<comment type="caution">
    <text evidence="2">The sequence shown here is derived from an EMBL/GenBank/DDBJ whole genome shotgun (WGS) entry which is preliminary data.</text>
</comment>
<comment type="function">
    <text evidence="1">Could be involved in insertion of integral membrane proteins into the membrane.</text>
</comment>
<organism evidence="2 3">
    <name type="scientific">Motiliproteus coralliicola</name>
    <dbReference type="NCBI Taxonomy" id="2283196"/>
    <lineage>
        <taxon>Bacteria</taxon>
        <taxon>Pseudomonadati</taxon>
        <taxon>Pseudomonadota</taxon>
        <taxon>Gammaproteobacteria</taxon>
        <taxon>Oceanospirillales</taxon>
        <taxon>Oceanospirillaceae</taxon>
        <taxon>Motiliproteus</taxon>
    </lineage>
</organism>
<evidence type="ECO:0000256" key="1">
    <source>
        <dbReference type="HAMAP-Rule" id="MF_00386"/>
    </source>
</evidence>
<dbReference type="PANTHER" id="PTHR33383">
    <property type="entry name" value="MEMBRANE PROTEIN INSERTION EFFICIENCY FACTOR-RELATED"/>
    <property type="match status" value="1"/>
</dbReference>
<evidence type="ECO:0000313" key="3">
    <source>
        <dbReference type="Proteomes" id="UP000253769"/>
    </source>
</evidence>
<dbReference type="OrthoDB" id="9801753at2"/>
<sequence>MKWLLVKIIRGYQLLISPILGSNCRFYPTCSSYCIEAIERHGILCGLWLGCRRILRCHPFSDGGIDPVPEQGCRCCRTTADKVD</sequence>
<name>A0A369WK99_9GAMM</name>
<dbReference type="Proteomes" id="UP000253769">
    <property type="component" value="Unassembled WGS sequence"/>
</dbReference>
<dbReference type="RefSeq" id="WP_114695102.1">
    <property type="nucleotide sequence ID" value="NZ_QQOH01000002.1"/>
</dbReference>
<reference evidence="2 3" key="1">
    <citation type="submission" date="2018-07" db="EMBL/GenBank/DDBJ databases">
        <title>Motiliproteus coralliicola sp. nov., a bacterium isolated from Coral.</title>
        <authorList>
            <person name="Wang G."/>
        </authorList>
    </citation>
    <scope>NUCLEOTIDE SEQUENCE [LARGE SCALE GENOMIC DNA]</scope>
    <source>
        <strain evidence="2 3">C34</strain>
    </source>
</reference>
<dbReference type="HAMAP" id="MF_00386">
    <property type="entry name" value="UPF0161_YidD"/>
    <property type="match status" value="1"/>
</dbReference>
<evidence type="ECO:0000313" key="2">
    <source>
        <dbReference type="EMBL" id="RDE22478.1"/>
    </source>
</evidence>
<comment type="similarity">
    <text evidence="1">Belongs to the UPF0161 family.</text>
</comment>
<dbReference type="AlphaFoldDB" id="A0A369WK99"/>
<accession>A0A369WK99</accession>
<dbReference type="SMART" id="SM01234">
    <property type="entry name" value="Haemolytic"/>
    <property type="match status" value="1"/>
</dbReference>
<proteinExistence type="inferred from homology"/>
<dbReference type="NCBIfam" id="TIGR00278">
    <property type="entry name" value="membrane protein insertion efficiency factor YidD"/>
    <property type="match status" value="1"/>
</dbReference>
<dbReference type="Pfam" id="PF01809">
    <property type="entry name" value="YidD"/>
    <property type="match status" value="1"/>
</dbReference>
<comment type="subcellular location">
    <subcellularLocation>
        <location evidence="1">Cell membrane</location>
        <topology evidence="1">Peripheral membrane protein</topology>
        <orientation evidence="1">Cytoplasmic side</orientation>
    </subcellularLocation>
</comment>
<dbReference type="PANTHER" id="PTHR33383:SF1">
    <property type="entry name" value="MEMBRANE PROTEIN INSERTION EFFICIENCY FACTOR-RELATED"/>
    <property type="match status" value="1"/>
</dbReference>
<gene>
    <name evidence="2" type="ORF">DV711_07680</name>
</gene>